<reference evidence="2 3" key="1">
    <citation type="submission" date="2015-09" db="EMBL/GenBank/DDBJ databases">
        <authorList>
            <consortium name="Swine Surveillance"/>
        </authorList>
    </citation>
    <scope>NUCLEOTIDE SEQUENCE [LARGE SCALE GENOMIC DNA]</scope>
    <source>
        <strain evidence="2 3">CECT 4357</strain>
    </source>
</reference>
<protein>
    <recommendedName>
        <fullName evidence="4">FG-GAP repeat</fullName>
    </recommendedName>
</protein>
<evidence type="ECO:0000313" key="2">
    <source>
        <dbReference type="EMBL" id="CUH65652.1"/>
    </source>
</evidence>
<name>A0A0P1FC46_THAGE</name>
<feature type="signal peptide" evidence="1">
    <location>
        <begin position="1"/>
        <end position="37"/>
    </location>
</feature>
<organism evidence="2 3">
    <name type="scientific">Thalassovita gelatinovora</name>
    <name type="common">Thalassobius gelatinovorus</name>
    <dbReference type="NCBI Taxonomy" id="53501"/>
    <lineage>
        <taxon>Bacteria</taxon>
        <taxon>Pseudomonadati</taxon>
        <taxon>Pseudomonadota</taxon>
        <taxon>Alphaproteobacteria</taxon>
        <taxon>Rhodobacterales</taxon>
        <taxon>Roseobacteraceae</taxon>
        <taxon>Thalassovita</taxon>
    </lineage>
</organism>
<evidence type="ECO:0008006" key="4">
    <source>
        <dbReference type="Google" id="ProtNLM"/>
    </source>
</evidence>
<dbReference type="EMBL" id="CYSA01000018">
    <property type="protein sequence ID" value="CUH65652.1"/>
    <property type="molecule type" value="Genomic_DNA"/>
</dbReference>
<evidence type="ECO:0000256" key="1">
    <source>
        <dbReference type="SAM" id="SignalP"/>
    </source>
</evidence>
<sequence>MPVQARRTALRLWHWFARRAALSLGLWATLQAVPAAADIQSARFVDPTPRYAHGVFGDLLEWAGLQIRLADGRKLRITLPPDQVFEDQAPRLIDVDLDGDAEIVAVQTDIARGASLVIYDENGLITATPPIGQTHRWLAPLGGTDLDGDGRVELAYIDRPHLARTLRVWRFEAGRLTEVASLAGLTNHRFGQADISGGIRDCGSGPEIITADADWRDVMAVRLVKGRLVARAVGHFDGSGSFARALDCHD</sequence>
<dbReference type="OrthoDB" id="58662at2"/>
<dbReference type="Proteomes" id="UP000051587">
    <property type="component" value="Unassembled WGS sequence"/>
</dbReference>
<proteinExistence type="predicted"/>
<dbReference type="RefSeq" id="WP_058262730.1">
    <property type="nucleotide sequence ID" value="NZ_CP051181.1"/>
</dbReference>
<feature type="chain" id="PRO_5006062465" description="FG-GAP repeat" evidence="1">
    <location>
        <begin position="38"/>
        <end position="250"/>
    </location>
</feature>
<dbReference type="STRING" id="53501.SAMN04488043_11472"/>
<keyword evidence="3" id="KW-1185">Reference proteome</keyword>
<evidence type="ECO:0000313" key="3">
    <source>
        <dbReference type="Proteomes" id="UP000051587"/>
    </source>
</evidence>
<dbReference type="AlphaFoldDB" id="A0A0P1FC46"/>
<dbReference type="SUPFAM" id="SSF69318">
    <property type="entry name" value="Integrin alpha N-terminal domain"/>
    <property type="match status" value="1"/>
</dbReference>
<dbReference type="InterPro" id="IPR028994">
    <property type="entry name" value="Integrin_alpha_N"/>
</dbReference>
<keyword evidence="1" id="KW-0732">Signal</keyword>
<gene>
    <name evidence="2" type="ORF">TG4357_01981</name>
</gene>
<accession>A0A0P1FC46</accession>